<protein>
    <recommendedName>
        <fullName evidence="3">Chromo domain-containing protein</fullName>
    </recommendedName>
</protein>
<reference evidence="1 2" key="1">
    <citation type="journal article" date="2012" name="Nat. Biotechnol.">
        <title>Draft genome sequence of pigeonpea (Cajanus cajan), an orphan legume crop of resource-poor farmers.</title>
        <authorList>
            <person name="Varshney R.K."/>
            <person name="Chen W."/>
            <person name="Li Y."/>
            <person name="Bharti A.K."/>
            <person name="Saxena R.K."/>
            <person name="Schlueter J.A."/>
            <person name="Donoghue M.T."/>
            <person name="Azam S."/>
            <person name="Fan G."/>
            <person name="Whaley A.M."/>
            <person name="Farmer A.D."/>
            <person name="Sheridan J."/>
            <person name="Iwata A."/>
            <person name="Tuteja R."/>
            <person name="Penmetsa R.V."/>
            <person name="Wu W."/>
            <person name="Upadhyaya H.D."/>
            <person name="Yang S.P."/>
            <person name="Shah T."/>
            <person name="Saxena K.B."/>
            <person name="Michael T."/>
            <person name="McCombie W.R."/>
            <person name="Yang B."/>
            <person name="Zhang G."/>
            <person name="Yang H."/>
            <person name="Wang J."/>
            <person name="Spillane C."/>
            <person name="Cook D.R."/>
            <person name="May G.D."/>
            <person name="Xu X."/>
            <person name="Jackson S.A."/>
        </authorList>
    </citation>
    <scope>NUCLEOTIDE SEQUENCE [LARGE SCALE GENOMIC DNA]</scope>
    <source>
        <strain evidence="2">cv. Asha</strain>
    </source>
</reference>
<evidence type="ECO:0000313" key="2">
    <source>
        <dbReference type="Proteomes" id="UP000075243"/>
    </source>
</evidence>
<gene>
    <name evidence="1" type="ORF">KK1_006423</name>
</gene>
<organism evidence="1 2">
    <name type="scientific">Cajanus cajan</name>
    <name type="common">Pigeon pea</name>
    <name type="synonym">Cajanus indicus</name>
    <dbReference type="NCBI Taxonomy" id="3821"/>
    <lineage>
        <taxon>Eukaryota</taxon>
        <taxon>Viridiplantae</taxon>
        <taxon>Streptophyta</taxon>
        <taxon>Embryophyta</taxon>
        <taxon>Tracheophyta</taxon>
        <taxon>Spermatophyta</taxon>
        <taxon>Magnoliopsida</taxon>
        <taxon>eudicotyledons</taxon>
        <taxon>Gunneridae</taxon>
        <taxon>Pentapetalae</taxon>
        <taxon>rosids</taxon>
        <taxon>fabids</taxon>
        <taxon>Fabales</taxon>
        <taxon>Fabaceae</taxon>
        <taxon>Papilionoideae</taxon>
        <taxon>50 kb inversion clade</taxon>
        <taxon>NPAAA clade</taxon>
        <taxon>indigoferoid/millettioid clade</taxon>
        <taxon>Phaseoleae</taxon>
        <taxon>Cajanus</taxon>
    </lineage>
</organism>
<name>A0A151U3C0_CAJCA</name>
<proteinExistence type="predicted"/>
<accession>A0A151U3C0</accession>
<dbReference type="EMBL" id="CM003604">
    <property type="protein sequence ID" value="KYP73771.1"/>
    <property type="molecule type" value="Genomic_DNA"/>
</dbReference>
<evidence type="ECO:0000313" key="1">
    <source>
        <dbReference type="EMBL" id="KYP73771.1"/>
    </source>
</evidence>
<sequence length="65" mass="7739">MLVQIANKRIKQLRNKQISLVKVIWNDVTGDATWELEEKLRENYPYLFLSNKNFEDEISISRGEL</sequence>
<dbReference type="Gramene" id="C.cajan_06250.t">
    <property type="protein sequence ID" value="C.cajan_06250.t.cds1"/>
    <property type="gene ID" value="C.cajan_06250"/>
</dbReference>
<dbReference type="AlphaFoldDB" id="A0A151U3C0"/>
<dbReference type="Proteomes" id="UP000075243">
    <property type="component" value="Chromosome 2"/>
</dbReference>
<evidence type="ECO:0008006" key="3">
    <source>
        <dbReference type="Google" id="ProtNLM"/>
    </source>
</evidence>
<keyword evidence="2" id="KW-1185">Reference proteome</keyword>